<dbReference type="AlphaFoldDB" id="A0A2V3PPB7"/>
<evidence type="ECO:0000313" key="1">
    <source>
        <dbReference type="EMBL" id="PXV64134.1"/>
    </source>
</evidence>
<dbReference type="GO" id="GO:0016740">
    <property type="term" value="F:transferase activity"/>
    <property type="evidence" value="ECO:0007669"/>
    <property type="project" value="UniProtKB-KW"/>
</dbReference>
<organism evidence="1 2">
    <name type="scientific">Dysgonomonas alginatilytica</name>
    <dbReference type="NCBI Taxonomy" id="1605892"/>
    <lineage>
        <taxon>Bacteria</taxon>
        <taxon>Pseudomonadati</taxon>
        <taxon>Bacteroidota</taxon>
        <taxon>Bacteroidia</taxon>
        <taxon>Bacteroidales</taxon>
        <taxon>Dysgonomonadaceae</taxon>
        <taxon>Dysgonomonas</taxon>
    </lineage>
</organism>
<dbReference type="OrthoDB" id="9785375at2"/>
<protein>
    <submittedName>
        <fullName evidence="1">Glycosyl transferase family 2</fullName>
    </submittedName>
</protein>
<keyword evidence="2" id="KW-1185">Reference proteome</keyword>
<comment type="caution">
    <text evidence="1">The sequence shown here is derived from an EMBL/GenBank/DDBJ whole genome shotgun (WGS) entry which is preliminary data.</text>
</comment>
<dbReference type="InterPro" id="IPR029044">
    <property type="entry name" value="Nucleotide-diphossugar_trans"/>
</dbReference>
<dbReference type="SUPFAM" id="SSF53448">
    <property type="entry name" value="Nucleotide-diphospho-sugar transferases"/>
    <property type="match status" value="1"/>
</dbReference>
<evidence type="ECO:0000313" key="2">
    <source>
        <dbReference type="Proteomes" id="UP000247973"/>
    </source>
</evidence>
<gene>
    <name evidence="1" type="ORF">CLV62_11192</name>
</gene>
<sequence length="307" mass="35680">MTLAPIVLFVYNRPKHTEQTLIALMKNDLSKDSILYIYADGPKADASEDDLKKIAEVRALIKSQQWCGEVHIIESDRNKGLADSIVKGVTETVDKYGKVIVVEDDIETSVGFLTYMNDALNLHENNEKIMSVAGFMFPIDSEGLPHTFCFDAGTCWGWATWKRAWKYFDVDIERIYNRLENENVDWRKFNALQGTSYQEQLMYNVRGTLKTWAVKWQAAIYLNKGTALHPRQSLVKNLGFDGSGMNCDDNEVYRNMLIADYIKVEPLKNMYSKEAHKRLKEYFQTPTDRLYRLKRIVWRIQRAIKHK</sequence>
<dbReference type="Gene3D" id="3.90.550.10">
    <property type="entry name" value="Spore Coat Polysaccharide Biosynthesis Protein SpsA, Chain A"/>
    <property type="match status" value="1"/>
</dbReference>
<proteinExistence type="predicted"/>
<keyword evidence="1" id="KW-0808">Transferase</keyword>
<name>A0A2V3PPB7_9BACT</name>
<accession>A0A2V3PPB7</accession>
<reference evidence="1 2" key="1">
    <citation type="submission" date="2018-03" db="EMBL/GenBank/DDBJ databases">
        <title>Genomic Encyclopedia of Archaeal and Bacterial Type Strains, Phase II (KMG-II): from individual species to whole genera.</title>
        <authorList>
            <person name="Goeker M."/>
        </authorList>
    </citation>
    <scope>NUCLEOTIDE SEQUENCE [LARGE SCALE GENOMIC DNA]</scope>
    <source>
        <strain evidence="1 2">DSM 100214</strain>
    </source>
</reference>
<dbReference type="EMBL" id="QICL01000011">
    <property type="protein sequence ID" value="PXV64134.1"/>
    <property type="molecule type" value="Genomic_DNA"/>
</dbReference>
<dbReference type="Proteomes" id="UP000247973">
    <property type="component" value="Unassembled WGS sequence"/>
</dbReference>
<dbReference type="RefSeq" id="WP_110310693.1">
    <property type="nucleotide sequence ID" value="NZ_QICL01000011.1"/>
</dbReference>